<evidence type="ECO:0000313" key="2">
    <source>
        <dbReference type="Proteomes" id="UP000008152"/>
    </source>
</evidence>
<gene>
    <name evidence="1" type="ordered locus">VIBHAR_04759</name>
</gene>
<reference evidence="1 2" key="1">
    <citation type="submission" date="2007-08" db="EMBL/GenBank/DDBJ databases">
        <authorList>
            <consortium name="The Vibrio harveyi Genome Sequencing Project"/>
            <person name="Bassler B."/>
            <person name="Clifton S.W."/>
            <person name="Fulton L."/>
            <person name="Delehaunty K."/>
            <person name="Fronick C."/>
            <person name="Harrison M."/>
            <person name="Markivic C."/>
            <person name="Fulton R."/>
            <person name="Tin-Wollam A.-M."/>
            <person name="Shah N."/>
            <person name="Pepin K."/>
            <person name="Nash W."/>
            <person name="Thiruvilangam P."/>
            <person name="Bhonagiri V."/>
            <person name="Waters C."/>
            <person name="Tu K.C."/>
            <person name="Irgon J."/>
            <person name="Wilson R.K."/>
        </authorList>
    </citation>
    <scope>NUCLEOTIDE SEQUENCE [LARGE SCALE GENOMIC DNA]</scope>
    <source>
        <strain evidence="2">ATCC BAA-1116 / BB120</strain>
    </source>
</reference>
<dbReference type="KEGG" id="vha:VIBHAR_04759"/>
<proteinExistence type="predicted"/>
<dbReference type="EMBL" id="CP000790">
    <property type="protein sequence ID" value="ABU72668.1"/>
    <property type="molecule type" value="Genomic_DNA"/>
</dbReference>
<accession>A7N770</accession>
<organism evidence="1 2">
    <name type="scientific">Vibrio campbellii (strain ATCC BAA-1116)</name>
    <dbReference type="NCBI Taxonomy" id="2902295"/>
    <lineage>
        <taxon>Bacteria</taxon>
        <taxon>Pseudomonadati</taxon>
        <taxon>Pseudomonadota</taxon>
        <taxon>Gammaproteobacteria</taxon>
        <taxon>Vibrionales</taxon>
        <taxon>Vibrionaceae</taxon>
        <taxon>Vibrio</taxon>
    </lineage>
</organism>
<dbReference type="Proteomes" id="UP000008152">
    <property type="component" value="Chromosome II"/>
</dbReference>
<dbReference type="PATRIC" id="fig|338187.36.peg.3651"/>
<protein>
    <submittedName>
        <fullName evidence="1">Uncharacterized protein</fullName>
    </submittedName>
</protein>
<evidence type="ECO:0000313" key="1">
    <source>
        <dbReference type="EMBL" id="ABU72668.1"/>
    </source>
</evidence>
<name>A7N770_VIBC1</name>
<dbReference type="AlphaFoldDB" id="A7N770"/>
<sequence>MCLQPPPTPPFLDLVCQAFGCGYQGGGLFFLVVCSVLSPQTKKASS</sequence>